<feature type="non-terminal residue" evidence="1">
    <location>
        <position position="277"/>
    </location>
</feature>
<comment type="caution">
    <text evidence="1">The sequence shown here is derived from an EMBL/GenBank/DDBJ whole genome shotgun (WGS) entry which is preliminary data.</text>
</comment>
<dbReference type="EMBL" id="CAUYUJ010016194">
    <property type="protein sequence ID" value="CAK0862778.1"/>
    <property type="molecule type" value="Genomic_DNA"/>
</dbReference>
<name>A0ABN9URZ0_9DINO</name>
<protein>
    <submittedName>
        <fullName evidence="1">Uncharacterized protein</fullName>
    </submittedName>
</protein>
<organism evidence="1 2">
    <name type="scientific">Prorocentrum cordatum</name>
    <dbReference type="NCBI Taxonomy" id="2364126"/>
    <lineage>
        <taxon>Eukaryota</taxon>
        <taxon>Sar</taxon>
        <taxon>Alveolata</taxon>
        <taxon>Dinophyceae</taxon>
        <taxon>Prorocentrales</taxon>
        <taxon>Prorocentraceae</taxon>
        <taxon>Prorocentrum</taxon>
    </lineage>
</organism>
<keyword evidence="2" id="KW-1185">Reference proteome</keyword>
<evidence type="ECO:0000313" key="1">
    <source>
        <dbReference type="EMBL" id="CAK0862778.1"/>
    </source>
</evidence>
<proteinExistence type="predicted"/>
<accession>A0ABN9URZ0</accession>
<evidence type="ECO:0000313" key="2">
    <source>
        <dbReference type="Proteomes" id="UP001189429"/>
    </source>
</evidence>
<gene>
    <name evidence="1" type="ORF">PCOR1329_LOCUS51113</name>
</gene>
<reference evidence="1" key="1">
    <citation type="submission" date="2023-10" db="EMBL/GenBank/DDBJ databases">
        <authorList>
            <person name="Chen Y."/>
            <person name="Shah S."/>
            <person name="Dougan E. K."/>
            <person name="Thang M."/>
            <person name="Chan C."/>
        </authorList>
    </citation>
    <scope>NUCLEOTIDE SEQUENCE [LARGE SCALE GENOMIC DNA]</scope>
</reference>
<sequence length="277" mass="31949">MRKRLDKYLGFTNDDTTLYEMSLPLRTADGRTIESMFVSPPHEALHREIEEHGMPHQVPEEWMPAFEQHPFVKGKTLDERDRMVPLAVYMDAVEYSDKDSVLVCSITNLLTGRKHVVFVARKSSLCGCGCGNWCSLYVLFRFVQWSLTHASEGMWASTRHDGSPFTSCMDESRRTMKGMRLCYTGVVIDLNGDWMEFTSRYGLPSWSSATAPCFKCMCTQENWYKEPEETVNGVNSHDEDFYDNEAIRHEVWVTITTMDQLMQVRHALRMSPALKGR</sequence>
<dbReference type="Proteomes" id="UP001189429">
    <property type="component" value="Unassembled WGS sequence"/>
</dbReference>